<dbReference type="Pfam" id="PF20964">
    <property type="entry name" value="DnaX_C"/>
    <property type="match status" value="1"/>
</dbReference>
<protein>
    <recommendedName>
        <fullName evidence="8">DNA polymerase III subunit gamma/tau</fullName>
        <ecNumber evidence="8">2.7.7.7</ecNumber>
    </recommendedName>
</protein>
<accession>A0A1F4ZUH0</accession>
<proteinExistence type="inferred from homology"/>
<evidence type="ECO:0000256" key="5">
    <source>
        <dbReference type="ARBA" id="ARBA00022840"/>
    </source>
</evidence>
<evidence type="ECO:0000256" key="4">
    <source>
        <dbReference type="ARBA" id="ARBA00022833"/>
    </source>
</evidence>
<dbReference type="Pfam" id="PF13177">
    <property type="entry name" value="DNA_pol3_delta2"/>
    <property type="match status" value="1"/>
</dbReference>
<dbReference type="GO" id="GO:0046872">
    <property type="term" value="F:metal ion binding"/>
    <property type="evidence" value="ECO:0007669"/>
    <property type="project" value="UniProtKB-KW"/>
</dbReference>
<evidence type="ECO:0000313" key="11">
    <source>
        <dbReference type="EMBL" id="OGD09496.1"/>
    </source>
</evidence>
<evidence type="ECO:0000256" key="9">
    <source>
        <dbReference type="SAM" id="MobiDB-lite"/>
    </source>
</evidence>
<dbReference type="PANTHER" id="PTHR11669">
    <property type="entry name" value="REPLICATION FACTOR C / DNA POLYMERASE III GAMMA-TAU SUBUNIT"/>
    <property type="match status" value="1"/>
</dbReference>
<comment type="caution">
    <text evidence="11">The sequence shown here is derived from an EMBL/GenBank/DDBJ whole genome shotgun (WGS) entry which is preliminary data.</text>
</comment>
<name>A0A1F4ZUH0_9BACT</name>
<dbReference type="InterPro" id="IPR048448">
    <property type="entry name" value="DnaX-like_C"/>
</dbReference>
<dbReference type="EC" id="2.7.7.7" evidence="8"/>
<dbReference type="GO" id="GO:0005524">
    <property type="term" value="F:ATP binding"/>
    <property type="evidence" value="ECO:0007669"/>
    <property type="project" value="UniProtKB-KW"/>
</dbReference>
<evidence type="ECO:0000313" key="12">
    <source>
        <dbReference type="Proteomes" id="UP000176424"/>
    </source>
</evidence>
<feature type="domain" description="AAA+ ATPase" evidence="10">
    <location>
        <begin position="33"/>
        <end position="180"/>
    </location>
</feature>
<dbReference type="GO" id="GO:0003887">
    <property type="term" value="F:DNA-directed DNA polymerase activity"/>
    <property type="evidence" value="ECO:0007669"/>
    <property type="project" value="UniProtKB-KW"/>
</dbReference>
<dbReference type="SUPFAM" id="SSF52540">
    <property type="entry name" value="P-loop containing nucleoside triphosphate hydrolases"/>
    <property type="match status" value="1"/>
</dbReference>
<keyword evidence="5 8" id="KW-0067">ATP-binding</keyword>
<evidence type="ECO:0000256" key="7">
    <source>
        <dbReference type="ARBA" id="ARBA00049244"/>
    </source>
</evidence>
<dbReference type="Pfam" id="PF22608">
    <property type="entry name" value="DNAX_ATPase_lid"/>
    <property type="match status" value="1"/>
</dbReference>
<comment type="similarity">
    <text evidence="1 8">Belongs to the DnaX/STICHEL family.</text>
</comment>
<dbReference type="InterPro" id="IPR012763">
    <property type="entry name" value="DNA_pol_III_sug/sutau_N"/>
</dbReference>
<evidence type="ECO:0000259" key="10">
    <source>
        <dbReference type="SMART" id="SM00382"/>
    </source>
</evidence>
<dbReference type="InterPro" id="IPR050238">
    <property type="entry name" value="DNA_Rep/Repair_Clamp_Loader"/>
</dbReference>
<dbReference type="STRING" id="1797263.A2397_02300"/>
<dbReference type="NCBIfam" id="TIGR02397">
    <property type="entry name" value="dnaX_nterm"/>
    <property type="match status" value="1"/>
</dbReference>
<dbReference type="Gene3D" id="1.10.8.60">
    <property type="match status" value="1"/>
</dbReference>
<keyword evidence="6 8" id="KW-0239">DNA-directed DNA polymerase</keyword>
<evidence type="ECO:0000256" key="1">
    <source>
        <dbReference type="ARBA" id="ARBA00006360"/>
    </source>
</evidence>
<dbReference type="EMBL" id="MEXR01000032">
    <property type="protein sequence ID" value="OGD09496.1"/>
    <property type="molecule type" value="Genomic_DNA"/>
</dbReference>
<dbReference type="GO" id="GO:0006261">
    <property type="term" value="P:DNA-templated DNA replication"/>
    <property type="evidence" value="ECO:0007669"/>
    <property type="project" value="TreeGrafter"/>
</dbReference>
<evidence type="ECO:0000256" key="2">
    <source>
        <dbReference type="ARBA" id="ARBA00022723"/>
    </source>
</evidence>
<sequence>MTLYLKYRPQRVSDLDLPEVKEALAKYLTAKSLPHAWLFTGPRGTGKTSSARILAKSVNCTGHKAKEAGNFEPCNECGMCEEITAGTAIDVVEIDAASNRGIDEIRELKERINLAPMKAKSKVYIIDEVHMLTTEAANALLKTLEEPPANTYFVLCTTEADKLLETVVSRCTRVNFRKPKVEETVSSLKRVVEGEKGKATAAGLEMVAKAARGSFRDATKILEQVILSHKEVTEEAVREAVAMSVGADPVKLLEFVETGETKKALELVTELDVKGVNLRRFVEALVEQLRERLLEMKEDKGTILKLIFGLDKAYEQMKSAVVAQLPLEIWVIENSNQKPTTASVKQATNANLPTANKTEAPPAPAAKVEKEEVKPVNDNPSGKGMYALSDLEVKWGDIMKLVRPKNHSVEALLRSTRPIEFDGERLILEVFYKFHKDKLETDKCRQIVEMAVAEAFSVDTIKLNLKLGQGQKKGKEEVTAANVGDDIVKAAEAIFGVGVV</sequence>
<reference evidence="11 12" key="1">
    <citation type="journal article" date="2016" name="Nat. Commun.">
        <title>Thousands of microbial genomes shed light on interconnected biogeochemical processes in an aquifer system.</title>
        <authorList>
            <person name="Anantharaman K."/>
            <person name="Brown C.T."/>
            <person name="Hug L.A."/>
            <person name="Sharon I."/>
            <person name="Castelle C.J."/>
            <person name="Probst A.J."/>
            <person name="Thomas B.C."/>
            <person name="Singh A."/>
            <person name="Wilkins M.J."/>
            <person name="Karaoz U."/>
            <person name="Brodie E.L."/>
            <person name="Williams K.H."/>
            <person name="Hubbard S.S."/>
            <person name="Banfield J.F."/>
        </authorList>
    </citation>
    <scope>NUCLEOTIDE SEQUENCE [LARGE SCALE GENOMIC DNA]</scope>
</reference>
<keyword evidence="8" id="KW-0235">DNA replication</keyword>
<dbReference type="SMART" id="SM00382">
    <property type="entry name" value="AAA"/>
    <property type="match status" value="1"/>
</dbReference>
<dbReference type="PANTHER" id="PTHR11669:SF0">
    <property type="entry name" value="PROTEIN STICHEL-LIKE 2"/>
    <property type="match status" value="1"/>
</dbReference>
<keyword evidence="8" id="KW-0808">Transferase</keyword>
<dbReference type="CDD" id="cd00009">
    <property type="entry name" value="AAA"/>
    <property type="match status" value="1"/>
</dbReference>
<keyword evidence="3 8" id="KW-0547">Nucleotide-binding</keyword>
<dbReference type="InterPro" id="IPR045085">
    <property type="entry name" value="HLD_clamp_pol_III_gamma_tau"/>
</dbReference>
<dbReference type="InterPro" id="IPR027417">
    <property type="entry name" value="P-loop_NTPase"/>
</dbReference>
<evidence type="ECO:0000256" key="6">
    <source>
        <dbReference type="ARBA" id="ARBA00022932"/>
    </source>
</evidence>
<comment type="subunit">
    <text evidence="8">DNA polymerase III contains a core (composed of alpha, epsilon and theta chains) that associates with a tau subunit. This core dimerizes to form the POLIII' complex. PolIII' associates with the gamma complex (composed of gamma, delta, delta', psi and chi chains) and with the beta chain to form the complete DNA polymerase III complex.</text>
</comment>
<dbReference type="Gene3D" id="3.40.50.300">
    <property type="entry name" value="P-loop containing nucleotide triphosphate hydrolases"/>
    <property type="match status" value="1"/>
</dbReference>
<comment type="catalytic activity">
    <reaction evidence="7 8">
        <text>DNA(n) + a 2'-deoxyribonucleoside 5'-triphosphate = DNA(n+1) + diphosphate</text>
        <dbReference type="Rhea" id="RHEA:22508"/>
        <dbReference type="Rhea" id="RHEA-COMP:17339"/>
        <dbReference type="Rhea" id="RHEA-COMP:17340"/>
        <dbReference type="ChEBI" id="CHEBI:33019"/>
        <dbReference type="ChEBI" id="CHEBI:61560"/>
        <dbReference type="ChEBI" id="CHEBI:173112"/>
        <dbReference type="EC" id="2.7.7.7"/>
    </reaction>
</comment>
<evidence type="ECO:0000256" key="3">
    <source>
        <dbReference type="ARBA" id="ARBA00022741"/>
    </source>
</evidence>
<evidence type="ECO:0000256" key="8">
    <source>
        <dbReference type="RuleBase" id="RU364063"/>
    </source>
</evidence>
<keyword evidence="8" id="KW-0548">Nucleotidyltransferase</keyword>
<comment type="function">
    <text evidence="8">DNA polymerase III is a complex, multichain enzyme responsible for most of the replicative synthesis in bacteria. This DNA polymerase also exhibits 3' to 5' exonuclease activity.</text>
</comment>
<keyword evidence="4" id="KW-0862">Zinc</keyword>
<organism evidence="11 12">
    <name type="scientific">Candidatus Amesbacteria bacterium RIFOXYB1_FULL_44_23</name>
    <dbReference type="NCBI Taxonomy" id="1797263"/>
    <lineage>
        <taxon>Bacteria</taxon>
        <taxon>Candidatus Amesiibacteriota</taxon>
    </lineage>
</organism>
<dbReference type="InterPro" id="IPR003593">
    <property type="entry name" value="AAA+_ATPase"/>
</dbReference>
<feature type="region of interest" description="Disordered" evidence="9">
    <location>
        <begin position="349"/>
        <end position="381"/>
    </location>
</feature>
<dbReference type="GO" id="GO:0009360">
    <property type="term" value="C:DNA polymerase III complex"/>
    <property type="evidence" value="ECO:0007669"/>
    <property type="project" value="InterPro"/>
</dbReference>
<dbReference type="AlphaFoldDB" id="A0A1F4ZUH0"/>
<gene>
    <name evidence="8" type="primary">dnaX</name>
    <name evidence="11" type="ORF">A2397_02300</name>
</gene>
<keyword evidence="2" id="KW-0479">Metal-binding</keyword>
<dbReference type="Proteomes" id="UP000176424">
    <property type="component" value="Unassembled WGS sequence"/>
</dbReference>